<evidence type="ECO:0000313" key="3">
    <source>
        <dbReference type="Proteomes" id="UP000186922"/>
    </source>
</evidence>
<evidence type="ECO:0000313" key="2">
    <source>
        <dbReference type="EMBL" id="GAU91416.1"/>
    </source>
</evidence>
<accession>A0A1D1UNX3</accession>
<dbReference type="EMBL" id="BDGG01000002">
    <property type="protein sequence ID" value="GAU91416.1"/>
    <property type="molecule type" value="Genomic_DNA"/>
</dbReference>
<feature type="domain" description="Reverse transcriptase" evidence="1">
    <location>
        <begin position="74"/>
        <end position="188"/>
    </location>
</feature>
<dbReference type="PANTHER" id="PTHR33332">
    <property type="entry name" value="REVERSE TRANSCRIPTASE DOMAIN-CONTAINING PROTEIN"/>
    <property type="match status" value="1"/>
</dbReference>
<gene>
    <name evidence="2" type="primary">RvY_03674-1</name>
    <name evidence="2" type="synonym">RvY_03674.1</name>
    <name evidence="2" type="ORF">RvY_03674</name>
</gene>
<organism evidence="2 3">
    <name type="scientific">Ramazzottius varieornatus</name>
    <name type="common">Water bear</name>
    <name type="synonym">Tardigrade</name>
    <dbReference type="NCBI Taxonomy" id="947166"/>
    <lineage>
        <taxon>Eukaryota</taxon>
        <taxon>Metazoa</taxon>
        <taxon>Ecdysozoa</taxon>
        <taxon>Tardigrada</taxon>
        <taxon>Eutardigrada</taxon>
        <taxon>Parachela</taxon>
        <taxon>Hypsibioidea</taxon>
        <taxon>Ramazzottiidae</taxon>
        <taxon>Ramazzottius</taxon>
    </lineage>
</organism>
<sequence>MAGTATEFTTQTVLTHRVFRLLLKAAGSAFNRLFDLILTTKQYPSSWKKADVVPTTKKGGATWRPVSLLSPLYVPHNVLVKSLQDHGVTGDLLELMSDYLRGRTQRVTVGGYYSEFSEVRSGVSQGSVLDPLLFIVAVNKLSNSVKCELFQYADDLVAHQVIGEAEDCQAFQECRDQLGENCREAELIKELELLKVASDSFAYVASALQIASKPFHEVLQQHKASTKVLRQIPKGARMLGSNQFDRGTVKLVAARSKRNGSRRGETL</sequence>
<dbReference type="Pfam" id="PF00078">
    <property type="entry name" value="RVT_1"/>
    <property type="match status" value="1"/>
</dbReference>
<dbReference type="AlphaFoldDB" id="A0A1D1UNX3"/>
<dbReference type="Proteomes" id="UP000186922">
    <property type="component" value="Unassembled WGS sequence"/>
</dbReference>
<dbReference type="InterPro" id="IPR000477">
    <property type="entry name" value="RT_dom"/>
</dbReference>
<dbReference type="OrthoDB" id="10056483at2759"/>
<reference evidence="2 3" key="1">
    <citation type="journal article" date="2016" name="Nat. Commun.">
        <title>Extremotolerant tardigrade genome and improved radiotolerance of human cultured cells by tardigrade-unique protein.</title>
        <authorList>
            <person name="Hashimoto T."/>
            <person name="Horikawa D.D."/>
            <person name="Saito Y."/>
            <person name="Kuwahara H."/>
            <person name="Kozuka-Hata H."/>
            <person name="Shin-I T."/>
            <person name="Minakuchi Y."/>
            <person name="Ohishi K."/>
            <person name="Motoyama A."/>
            <person name="Aizu T."/>
            <person name="Enomoto A."/>
            <person name="Kondo K."/>
            <person name="Tanaka S."/>
            <person name="Hara Y."/>
            <person name="Koshikawa S."/>
            <person name="Sagara H."/>
            <person name="Miura T."/>
            <person name="Yokobori S."/>
            <person name="Miyagawa K."/>
            <person name="Suzuki Y."/>
            <person name="Kubo T."/>
            <person name="Oyama M."/>
            <person name="Kohara Y."/>
            <person name="Fujiyama A."/>
            <person name="Arakawa K."/>
            <person name="Katayama T."/>
            <person name="Toyoda A."/>
            <person name="Kunieda T."/>
        </authorList>
    </citation>
    <scope>NUCLEOTIDE SEQUENCE [LARGE SCALE GENOMIC DNA]</scope>
    <source>
        <strain evidence="2 3">YOKOZUNA-1</strain>
    </source>
</reference>
<keyword evidence="3" id="KW-1185">Reference proteome</keyword>
<evidence type="ECO:0000259" key="1">
    <source>
        <dbReference type="Pfam" id="PF00078"/>
    </source>
</evidence>
<comment type="caution">
    <text evidence="2">The sequence shown here is derived from an EMBL/GenBank/DDBJ whole genome shotgun (WGS) entry which is preliminary data.</text>
</comment>
<dbReference type="STRING" id="947166.A0A1D1UNX3"/>
<proteinExistence type="predicted"/>
<name>A0A1D1UNX3_RAMVA</name>
<protein>
    <recommendedName>
        <fullName evidence="1">Reverse transcriptase domain-containing protein</fullName>
    </recommendedName>
</protein>